<evidence type="ECO:0000256" key="3">
    <source>
        <dbReference type="ARBA" id="ARBA00023125"/>
    </source>
</evidence>
<evidence type="ECO:0000256" key="4">
    <source>
        <dbReference type="ARBA" id="ARBA00023163"/>
    </source>
</evidence>
<keyword evidence="7" id="KW-1185">Reference proteome</keyword>
<dbReference type="SUPFAM" id="SSF46785">
    <property type="entry name" value="Winged helix' DNA-binding domain"/>
    <property type="match status" value="1"/>
</dbReference>
<dbReference type="SUPFAM" id="SSF53850">
    <property type="entry name" value="Periplasmic binding protein-like II"/>
    <property type="match status" value="1"/>
</dbReference>
<dbReference type="PROSITE" id="PS50931">
    <property type="entry name" value="HTH_LYSR"/>
    <property type="match status" value="1"/>
</dbReference>
<dbReference type="CDD" id="cd08414">
    <property type="entry name" value="PBP2_LTTR_aromatics_like"/>
    <property type="match status" value="1"/>
</dbReference>
<accession>A0ABV7KWU3</accession>
<evidence type="ECO:0000256" key="2">
    <source>
        <dbReference type="ARBA" id="ARBA00023015"/>
    </source>
</evidence>
<dbReference type="PRINTS" id="PR00039">
    <property type="entry name" value="HTHLYSR"/>
</dbReference>
<comment type="similarity">
    <text evidence="1">Belongs to the LysR transcriptional regulatory family.</text>
</comment>
<evidence type="ECO:0000313" key="6">
    <source>
        <dbReference type="EMBL" id="MFC3226721.1"/>
    </source>
</evidence>
<evidence type="ECO:0000259" key="5">
    <source>
        <dbReference type="PROSITE" id="PS50931"/>
    </source>
</evidence>
<sequence>MKRLPELASITAFLTVAEELNFRRAAERLAVDQTALSRRIKALEHQLGYQLLHRTTHDVRLTAAGEAFHDANRSLVAGLAAAVERGARIASGQSGHLRIAYMTFAAVELMPAAVRAFGIRHPHVGLSLDYQPTQAQKLALARGEVDIGLMLGPFEHSDFETLVLAEEGLVLIAPEGHPLAGAEAPSLAEIGRQPLVLGTDRQWDFYRARIDEVFAARGICPRVAFQAPSLFGILGLVRAGLGITLVPGSMLGFCPRGLAARPVADAGAPMQSIAAWRRPAEGLVREFVADLRRLAVHRADPG</sequence>
<keyword evidence="3" id="KW-0238">DNA-binding</keyword>
<name>A0ABV7KWU3_9PROT</name>
<gene>
    <name evidence="6" type="ORF">ACFOGJ_05735</name>
</gene>
<protein>
    <submittedName>
        <fullName evidence="6">LysR family transcriptional regulator</fullName>
    </submittedName>
</protein>
<dbReference type="Proteomes" id="UP001595528">
    <property type="component" value="Unassembled WGS sequence"/>
</dbReference>
<dbReference type="Gene3D" id="1.10.10.10">
    <property type="entry name" value="Winged helix-like DNA-binding domain superfamily/Winged helix DNA-binding domain"/>
    <property type="match status" value="1"/>
</dbReference>
<comment type="caution">
    <text evidence="6">The sequence shown here is derived from an EMBL/GenBank/DDBJ whole genome shotgun (WGS) entry which is preliminary data.</text>
</comment>
<organism evidence="6 7">
    <name type="scientific">Marinibaculum pumilum</name>
    <dbReference type="NCBI Taxonomy" id="1766165"/>
    <lineage>
        <taxon>Bacteria</taxon>
        <taxon>Pseudomonadati</taxon>
        <taxon>Pseudomonadota</taxon>
        <taxon>Alphaproteobacteria</taxon>
        <taxon>Rhodospirillales</taxon>
        <taxon>Rhodospirillaceae</taxon>
        <taxon>Marinibaculum</taxon>
    </lineage>
</organism>
<keyword evidence="4" id="KW-0804">Transcription</keyword>
<dbReference type="EMBL" id="JBHRTR010000015">
    <property type="protein sequence ID" value="MFC3226721.1"/>
    <property type="molecule type" value="Genomic_DNA"/>
</dbReference>
<dbReference type="InterPro" id="IPR000847">
    <property type="entry name" value="LysR_HTH_N"/>
</dbReference>
<dbReference type="InterPro" id="IPR036388">
    <property type="entry name" value="WH-like_DNA-bd_sf"/>
</dbReference>
<dbReference type="RefSeq" id="WP_379898840.1">
    <property type="nucleotide sequence ID" value="NZ_JBHRTR010000015.1"/>
</dbReference>
<dbReference type="PANTHER" id="PTHR30346">
    <property type="entry name" value="TRANSCRIPTIONAL DUAL REGULATOR HCAR-RELATED"/>
    <property type="match status" value="1"/>
</dbReference>
<reference evidence="7" key="1">
    <citation type="journal article" date="2019" name="Int. J. Syst. Evol. Microbiol.">
        <title>The Global Catalogue of Microorganisms (GCM) 10K type strain sequencing project: providing services to taxonomists for standard genome sequencing and annotation.</title>
        <authorList>
            <consortium name="The Broad Institute Genomics Platform"/>
            <consortium name="The Broad Institute Genome Sequencing Center for Infectious Disease"/>
            <person name="Wu L."/>
            <person name="Ma J."/>
        </authorList>
    </citation>
    <scope>NUCLEOTIDE SEQUENCE [LARGE SCALE GENOMIC DNA]</scope>
    <source>
        <strain evidence="7">KCTC 42964</strain>
    </source>
</reference>
<proteinExistence type="inferred from homology"/>
<feature type="domain" description="HTH lysR-type" evidence="5">
    <location>
        <begin position="5"/>
        <end position="62"/>
    </location>
</feature>
<evidence type="ECO:0000313" key="7">
    <source>
        <dbReference type="Proteomes" id="UP001595528"/>
    </source>
</evidence>
<dbReference type="InterPro" id="IPR005119">
    <property type="entry name" value="LysR_subst-bd"/>
</dbReference>
<dbReference type="PANTHER" id="PTHR30346:SF0">
    <property type="entry name" value="HCA OPERON TRANSCRIPTIONAL ACTIVATOR HCAR"/>
    <property type="match status" value="1"/>
</dbReference>
<dbReference type="InterPro" id="IPR036390">
    <property type="entry name" value="WH_DNA-bd_sf"/>
</dbReference>
<dbReference type="Pfam" id="PF00126">
    <property type="entry name" value="HTH_1"/>
    <property type="match status" value="1"/>
</dbReference>
<dbReference type="Gene3D" id="3.40.190.10">
    <property type="entry name" value="Periplasmic binding protein-like II"/>
    <property type="match status" value="2"/>
</dbReference>
<evidence type="ECO:0000256" key="1">
    <source>
        <dbReference type="ARBA" id="ARBA00009437"/>
    </source>
</evidence>
<dbReference type="Pfam" id="PF03466">
    <property type="entry name" value="LysR_substrate"/>
    <property type="match status" value="1"/>
</dbReference>
<keyword evidence="2" id="KW-0805">Transcription regulation</keyword>